<dbReference type="AlphaFoldDB" id="A0A830CY25"/>
<dbReference type="Gene3D" id="1.25.40.10">
    <property type="entry name" value="Tetratricopeptide repeat domain"/>
    <property type="match status" value="1"/>
</dbReference>
<dbReference type="EMBL" id="BMAC01000555">
    <property type="protein sequence ID" value="GFP99081.1"/>
    <property type="molecule type" value="Genomic_DNA"/>
</dbReference>
<dbReference type="InterPro" id="IPR036249">
    <property type="entry name" value="Thioredoxin-like_sf"/>
</dbReference>
<feature type="repeat" description="TPR" evidence="1">
    <location>
        <begin position="206"/>
        <end position="239"/>
    </location>
</feature>
<evidence type="ECO:0000313" key="4">
    <source>
        <dbReference type="Proteomes" id="UP000653305"/>
    </source>
</evidence>
<sequence length="262" mass="27938">MEATASGAHFLLLSSNRTKKQADGTPPKAASPSPSPSPSEKIEIRVCTNRTCRKQGSLDALQVLSGIAPPFVTVRSCGCLGRCGSGPNIVILPEGAFMGHCGTPSKAANAMSLVCGIDDDDVANVGNKCLEALALRKRAEDELGRGDFALAFSLLSQAIDLKPFGGAHMMYKDRSAARLGMGDINGALEDAKEALTLAPYYPEANFCKLRIPGDVFMAMDRFDKAEDSYSIALELDPSIRRSKSFKARIAKLREKLAPANKS</sequence>
<accession>A0A830CY25</accession>
<evidence type="ECO:0000256" key="1">
    <source>
        <dbReference type="PROSITE-ProRule" id="PRU00339"/>
    </source>
</evidence>
<evidence type="ECO:0000313" key="3">
    <source>
        <dbReference type="EMBL" id="GFP99081.1"/>
    </source>
</evidence>
<comment type="caution">
    <text evidence="3">The sequence shown here is derived from an EMBL/GenBank/DDBJ whole genome shotgun (WGS) entry which is preliminary data.</text>
</comment>
<keyword evidence="1" id="KW-0802">TPR repeat</keyword>
<dbReference type="Gene3D" id="3.40.30.10">
    <property type="entry name" value="Glutaredoxin"/>
    <property type="match status" value="1"/>
</dbReference>
<feature type="region of interest" description="Disordered" evidence="2">
    <location>
        <begin position="15"/>
        <end position="41"/>
    </location>
</feature>
<keyword evidence="4" id="KW-1185">Reference proteome</keyword>
<dbReference type="SUPFAM" id="SSF48452">
    <property type="entry name" value="TPR-like"/>
    <property type="match status" value="1"/>
</dbReference>
<protein>
    <submittedName>
        <fullName evidence="3">Hsp70-hsp90 organizing protein 3</fullName>
    </submittedName>
</protein>
<dbReference type="SMART" id="SM00028">
    <property type="entry name" value="TPR"/>
    <property type="match status" value="3"/>
</dbReference>
<proteinExistence type="predicted"/>
<organism evidence="3 4">
    <name type="scientific">Phtheirospermum japonicum</name>
    <dbReference type="NCBI Taxonomy" id="374723"/>
    <lineage>
        <taxon>Eukaryota</taxon>
        <taxon>Viridiplantae</taxon>
        <taxon>Streptophyta</taxon>
        <taxon>Embryophyta</taxon>
        <taxon>Tracheophyta</taxon>
        <taxon>Spermatophyta</taxon>
        <taxon>Magnoliopsida</taxon>
        <taxon>eudicotyledons</taxon>
        <taxon>Gunneridae</taxon>
        <taxon>Pentapetalae</taxon>
        <taxon>asterids</taxon>
        <taxon>lamiids</taxon>
        <taxon>Lamiales</taxon>
        <taxon>Orobanchaceae</taxon>
        <taxon>Orobanchaceae incertae sedis</taxon>
        <taxon>Phtheirospermum</taxon>
    </lineage>
</organism>
<dbReference type="InterPro" id="IPR011990">
    <property type="entry name" value="TPR-like_helical_dom_sf"/>
</dbReference>
<dbReference type="SUPFAM" id="SSF52833">
    <property type="entry name" value="Thioredoxin-like"/>
    <property type="match status" value="1"/>
</dbReference>
<evidence type="ECO:0000256" key="2">
    <source>
        <dbReference type="SAM" id="MobiDB-lite"/>
    </source>
</evidence>
<dbReference type="PANTHER" id="PTHR47682:SF1">
    <property type="entry name" value="TETRATRICOPEPTIDE REPEAT (TPR)-CONTAINING PROTEIN"/>
    <property type="match status" value="1"/>
</dbReference>
<dbReference type="Proteomes" id="UP000653305">
    <property type="component" value="Unassembled WGS sequence"/>
</dbReference>
<gene>
    <name evidence="3" type="ORF">PHJA_002052000</name>
</gene>
<dbReference type="InterPro" id="IPR019734">
    <property type="entry name" value="TPR_rpt"/>
</dbReference>
<reference evidence="3" key="1">
    <citation type="submission" date="2020-07" db="EMBL/GenBank/DDBJ databases">
        <title>Ethylene signaling mediates host invasion by parasitic plants.</title>
        <authorList>
            <person name="Yoshida S."/>
        </authorList>
    </citation>
    <scope>NUCLEOTIDE SEQUENCE</scope>
    <source>
        <strain evidence="3">Okayama</strain>
    </source>
</reference>
<dbReference type="PANTHER" id="PTHR47682">
    <property type="entry name" value="TETRATRICOPEPTIDE REPEAT (TPR)-CONTAINING PROTEIN"/>
    <property type="match status" value="1"/>
</dbReference>
<dbReference type="OrthoDB" id="2423701at2759"/>
<dbReference type="CDD" id="cd02980">
    <property type="entry name" value="TRX_Fd_family"/>
    <property type="match status" value="1"/>
</dbReference>
<dbReference type="PROSITE" id="PS50005">
    <property type="entry name" value="TPR"/>
    <property type="match status" value="1"/>
</dbReference>
<name>A0A830CY25_9LAMI</name>